<organism evidence="1 2">
    <name type="scientific">Deinococcus hopiensis KR-140</name>
    <dbReference type="NCBI Taxonomy" id="695939"/>
    <lineage>
        <taxon>Bacteria</taxon>
        <taxon>Thermotogati</taxon>
        <taxon>Deinococcota</taxon>
        <taxon>Deinococci</taxon>
        <taxon>Deinococcales</taxon>
        <taxon>Deinococcaceae</taxon>
        <taxon>Deinococcus</taxon>
    </lineage>
</organism>
<reference evidence="1 2" key="1">
    <citation type="submission" date="2017-04" db="EMBL/GenBank/DDBJ databases">
        <authorList>
            <person name="Afonso C.L."/>
            <person name="Miller P.J."/>
            <person name="Scott M.A."/>
            <person name="Spackman E."/>
            <person name="Goraichik I."/>
            <person name="Dimitrov K.M."/>
            <person name="Suarez D.L."/>
            <person name="Swayne D.E."/>
        </authorList>
    </citation>
    <scope>NUCLEOTIDE SEQUENCE [LARGE SCALE GENOMIC DNA]</scope>
    <source>
        <strain evidence="1 2">KR-140</strain>
    </source>
</reference>
<name>A0A1W1UUG3_9DEIO</name>
<keyword evidence="2" id="KW-1185">Reference proteome</keyword>
<dbReference type="Proteomes" id="UP000192582">
    <property type="component" value="Unassembled WGS sequence"/>
</dbReference>
<accession>A0A1W1UUG3</accession>
<protein>
    <submittedName>
        <fullName evidence="1">Uncharacterized protein</fullName>
    </submittedName>
</protein>
<dbReference type="AlphaFoldDB" id="A0A1W1UUG3"/>
<evidence type="ECO:0000313" key="2">
    <source>
        <dbReference type="Proteomes" id="UP000192582"/>
    </source>
</evidence>
<dbReference type="EMBL" id="FWWU01000007">
    <property type="protein sequence ID" value="SMB84732.1"/>
    <property type="molecule type" value="Genomic_DNA"/>
</dbReference>
<sequence length="86" mass="9534">MTRTLPPLTTSQIMSGTSSSRRPLLNLLLVVSISGLCGEFWRKTSLSPYDGALPKTAAHLVYEVMIRSDQRPSLIFFRPTLVLDAL</sequence>
<gene>
    <name evidence="1" type="ORF">SAMN00790413_05261</name>
</gene>
<proteinExistence type="predicted"/>
<evidence type="ECO:0000313" key="1">
    <source>
        <dbReference type="EMBL" id="SMB84732.1"/>
    </source>
</evidence>